<evidence type="ECO:0000256" key="1">
    <source>
        <dbReference type="SAM" id="Phobius"/>
    </source>
</evidence>
<gene>
    <name evidence="3" type="ORF">TorRG33x02_218080</name>
</gene>
<evidence type="ECO:0000313" key="4">
    <source>
        <dbReference type="Proteomes" id="UP000237000"/>
    </source>
</evidence>
<keyword evidence="4" id="KW-1185">Reference proteome</keyword>
<keyword evidence="1" id="KW-0812">Transmembrane</keyword>
<keyword evidence="2" id="KW-0732">Signal</keyword>
<accession>A0A2P5EAB5</accession>
<evidence type="ECO:0000256" key="2">
    <source>
        <dbReference type="SAM" id="SignalP"/>
    </source>
</evidence>
<dbReference type="PANTHER" id="PTHR34115">
    <property type="entry name" value="PROTEIN, PUTATIVE-RELATED"/>
    <property type="match status" value="1"/>
</dbReference>
<dbReference type="AlphaFoldDB" id="A0A2P5EAB5"/>
<dbReference type="EMBL" id="JXTC01000195">
    <property type="protein sequence ID" value="PON82440.1"/>
    <property type="molecule type" value="Genomic_DNA"/>
</dbReference>
<sequence length="107" mass="12011">MSTFLVALSTYVLAWATVTIEEAQPRATIEAQVNNSINHGGVMSKISHMSGALASVLLLLIILPVLGWVTFLLWTLCFVKTAYEFIEVVLYQLLEKMRKKEEEELPV</sequence>
<feature type="transmembrane region" description="Helical" evidence="1">
    <location>
        <begin position="52"/>
        <end position="76"/>
    </location>
</feature>
<dbReference type="Proteomes" id="UP000237000">
    <property type="component" value="Unassembled WGS sequence"/>
</dbReference>
<proteinExistence type="predicted"/>
<name>A0A2P5EAB5_TREOI</name>
<dbReference type="PANTHER" id="PTHR34115:SF13">
    <property type="entry name" value="RPB1A"/>
    <property type="match status" value="1"/>
</dbReference>
<feature type="chain" id="PRO_5015184265" description="Transmembrane protein" evidence="2">
    <location>
        <begin position="17"/>
        <end position="107"/>
    </location>
</feature>
<keyword evidence="1" id="KW-1133">Transmembrane helix</keyword>
<protein>
    <recommendedName>
        <fullName evidence="5">Transmembrane protein</fullName>
    </recommendedName>
</protein>
<dbReference type="InterPro" id="IPR053258">
    <property type="entry name" value="Ca-permeable_cation_channel"/>
</dbReference>
<evidence type="ECO:0008006" key="5">
    <source>
        <dbReference type="Google" id="ProtNLM"/>
    </source>
</evidence>
<dbReference type="InParanoid" id="A0A2P5EAB5"/>
<reference evidence="4" key="1">
    <citation type="submission" date="2016-06" db="EMBL/GenBank/DDBJ databases">
        <title>Parallel loss of symbiosis genes in relatives of nitrogen-fixing non-legume Parasponia.</title>
        <authorList>
            <person name="Van Velzen R."/>
            <person name="Holmer R."/>
            <person name="Bu F."/>
            <person name="Rutten L."/>
            <person name="Van Zeijl A."/>
            <person name="Liu W."/>
            <person name="Santuari L."/>
            <person name="Cao Q."/>
            <person name="Sharma T."/>
            <person name="Shen D."/>
            <person name="Roswanjaya Y."/>
            <person name="Wardhani T."/>
            <person name="Kalhor M.S."/>
            <person name="Jansen J."/>
            <person name="Van den Hoogen J."/>
            <person name="Gungor B."/>
            <person name="Hartog M."/>
            <person name="Hontelez J."/>
            <person name="Verver J."/>
            <person name="Yang W.-C."/>
            <person name="Schijlen E."/>
            <person name="Repin R."/>
            <person name="Schilthuizen M."/>
            <person name="Schranz E."/>
            <person name="Heidstra R."/>
            <person name="Miyata K."/>
            <person name="Fedorova E."/>
            <person name="Kohlen W."/>
            <person name="Bisseling T."/>
            <person name="Smit S."/>
            <person name="Geurts R."/>
        </authorList>
    </citation>
    <scope>NUCLEOTIDE SEQUENCE [LARGE SCALE GENOMIC DNA]</scope>
    <source>
        <strain evidence="4">cv. RG33-2</strain>
    </source>
</reference>
<feature type="signal peptide" evidence="2">
    <location>
        <begin position="1"/>
        <end position="16"/>
    </location>
</feature>
<organism evidence="3 4">
    <name type="scientific">Trema orientale</name>
    <name type="common">Charcoal tree</name>
    <name type="synonym">Celtis orientalis</name>
    <dbReference type="NCBI Taxonomy" id="63057"/>
    <lineage>
        <taxon>Eukaryota</taxon>
        <taxon>Viridiplantae</taxon>
        <taxon>Streptophyta</taxon>
        <taxon>Embryophyta</taxon>
        <taxon>Tracheophyta</taxon>
        <taxon>Spermatophyta</taxon>
        <taxon>Magnoliopsida</taxon>
        <taxon>eudicotyledons</taxon>
        <taxon>Gunneridae</taxon>
        <taxon>Pentapetalae</taxon>
        <taxon>rosids</taxon>
        <taxon>fabids</taxon>
        <taxon>Rosales</taxon>
        <taxon>Cannabaceae</taxon>
        <taxon>Trema</taxon>
    </lineage>
</organism>
<keyword evidence="1" id="KW-0472">Membrane</keyword>
<dbReference type="OrthoDB" id="10429025at2759"/>
<comment type="caution">
    <text evidence="3">The sequence shown here is derived from an EMBL/GenBank/DDBJ whole genome shotgun (WGS) entry which is preliminary data.</text>
</comment>
<evidence type="ECO:0000313" key="3">
    <source>
        <dbReference type="EMBL" id="PON82440.1"/>
    </source>
</evidence>